<organism evidence="1 2">
    <name type="scientific">Streptacidiphilus fuscans</name>
    <dbReference type="NCBI Taxonomy" id="2789292"/>
    <lineage>
        <taxon>Bacteria</taxon>
        <taxon>Bacillati</taxon>
        <taxon>Actinomycetota</taxon>
        <taxon>Actinomycetes</taxon>
        <taxon>Kitasatosporales</taxon>
        <taxon>Streptomycetaceae</taxon>
        <taxon>Streptacidiphilus</taxon>
    </lineage>
</organism>
<evidence type="ECO:0008006" key="3">
    <source>
        <dbReference type="Google" id="ProtNLM"/>
    </source>
</evidence>
<dbReference type="Proteomes" id="UP000657385">
    <property type="component" value="Unassembled WGS sequence"/>
</dbReference>
<proteinExistence type="predicted"/>
<gene>
    <name evidence="1" type="ORF">I2501_02020</name>
</gene>
<accession>A0A931FDT2</accession>
<keyword evidence="2" id="KW-1185">Reference proteome</keyword>
<sequence length="104" mass="10693">MPVDTLEAPILEDPTLRTAPAAASSLLTATVVPSRGLLGRLAAVLSAHQVLALSYATADSSGVRGRVEVRVPVEHAERVRAKLLRVVDVTDVTVAAVATSAADA</sequence>
<reference evidence="1" key="1">
    <citation type="submission" date="2020-11" db="EMBL/GenBank/DDBJ databases">
        <title>Isolation and identification of active actinomycetes.</title>
        <authorList>
            <person name="Yu B."/>
        </authorList>
    </citation>
    <scope>NUCLEOTIDE SEQUENCE</scope>
    <source>
        <strain evidence="1">NEAU-YB345</strain>
    </source>
</reference>
<name>A0A931FDT2_9ACTN</name>
<dbReference type="AlphaFoldDB" id="A0A931FDT2"/>
<evidence type="ECO:0000313" key="2">
    <source>
        <dbReference type="Proteomes" id="UP000657385"/>
    </source>
</evidence>
<dbReference type="RefSeq" id="WP_196191991.1">
    <property type="nucleotide sequence ID" value="NZ_JADPRT010000001.1"/>
</dbReference>
<comment type="caution">
    <text evidence="1">The sequence shown here is derived from an EMBL/GenBank/DDBJ whole genome shotgun (WGS) entry which is preliminary data.</text>
</comment>
<evidence type="ECO:0000313" key="1">
    <source>
        <dbReference type="EMBL" id="MBF9066814.1"/>
    </source>
</evidence>
<protein>
    <recommendedName>
        <fullName evidence="3">ACT domain-containing protein</fullName>
    </recommendedName>
</protein>
<dbReference type="EMBL" id="JADPRT010000001">
    <property type="protein sequence ID" value="MBF9066814.1"/>
    <property type="molecule type" value="Genomic_DNA"/>
</dbReference>